<name>A0ABQ9IBU7_9NEOP</name>
<feature type="domain" description="DDE Tnp4" evidence="3">
    <location>
        <begin position="7"/>
        <end position="90"/>
    </location>
</feature>
<gene>
    <name evidence="4" type="ORF">PR048_006762</name>
</gene>
<sequence>MHQLRMRQFVDRHGDHSLNCLAFCGPDMQFYYVDANWPDSVRDARVLRNTMLHTNVNAGWIRIADGVLLENSAYPLKEWLIPPIVRNQNEQAEELF</sequence>
<accession>A0ABQ9IBU7</accession>
<dbReference type="Pfam" id="PF13359">
    <property type="entry name" value="DDE_Tnp_4"/>
    <property type="match status" value="1"/>
</dbReference>
<keyword evidence="5" id="KW-1185">Reference proteome</keyword>
<evidence type="ECO:0000313" key="4">
    <source>
        <dbReference type="EMBL" id="KAJ8894152.1"/>
    </source>
</evidence>
<evidence type="ECO:0000256" key="2">
    <source>
        <dbReference type="ARBA" id="ARBA00022723"/>
    </source>
</evidence>
<dbReference type="EMBL" id="JARBHB010000002">
    <property type="protein sequence ID" value="KAJ8894152.1"/>
    <property type="molecule type" value="Genomic_DNA"/>
</dbReference>
<dbReference type="Proteomes" id="UP001159363">
    <property type="component" value="Chromosome 2"/>
</dbReference>
<keyword evidence="2" id="KW-0479">Metal-binding</keyword>
<evidence type="ECO:0000313" key="5">
    <source>
        <dbReference type="Proteomes" id="UP001159363"/>
    </source>
</evidence>
<evidence type="ECO:0000259" key="3">
    <source>
        <dbReference type="Pfam" id="PF13359"/>
    </source>
</evidence>
<protein>
    <recommendedName>
        <fullName evidence="3">DDE Tnp4 domain-containing protein</fullName>
    </recommendedName>
</protein>
<comment type="cofactor">
    <cofactor evidence="1">
        <name>a divalent metal cation</name>
        <dbReference type="ChEBI" id="CHEBI:60240"/>
    </cofactor>
</comment>
<organism evidence="4 5">
    <name type="scientific">Dryococelus australis</name>
    <dbReference type="NCBI Taxonomy" id="614101"/>
    <lineage>
        <taxon>Eukaryota</taxon>
        <taxon>Metazoa</taxon>
        <taxon>Ecdysozoa</taxon>
        <taxon>Arthropoda</taxon>
        <taxon>Hexapoda</taxon>
        <taxon>Insecta</taxon>
        <taxon>Pterygota</taxon>
        <taxon>Neoptera</taxon>
        <taxon>Polyneoptera</taxon>
        <taxon>Phasmatodea</taxon>
        <taxon>Verophasmatodea</taxon>
        <taxon>Anareolatae</taxon>
        <taxon>Phasmatidae</taxon>
        <taxon>Eurycanthinae</taxon>
        <taxon>Dryococelus</taxon>
    </lineage>
</organism>
<proteinExistence type="predicted"/>
<dbReference type="InterPro" id="IPR027806">
    <property type="entry name" value="HARBI1_dom"/>
</dbReference>
<evidence type="ECO:0000256" key="1">
    <source>
        <dbReference type="ARBA" id="ARBA00001968"/>
    </source>
</evidence>
<comment type="caution">
    <text evidence="4">The sequence shown here is derived from an EMBL/GenBank/DDBJ whole genome shotgun (WGS) entry which is preliminary data.</text>
</comment>
<reference evidence="4 5" key="1">
    <citation type="submission" date="2023-02" db="EMBL/GenBank/DDBJ databases">
        <title>LHISI_Scaffold_Assembly.</title>
        <authorList>
            <person name="Stuart O.P."/>
            <person name="Cleave R."/>
            <person name="Magrath M.J.L."/>
            <person name="Mikheyev A.S."/>
        </authorList>
    </citation>
    <scope>NUCLEOTIDE SEQUENCE [LARGE SCALE GENOMIC DNA]</scope>
    <source>
        <strain evidence="4">Daus_M_001</strain>
        <tissue evidence="4">Leg muscle</tissue>
    </source>
</reference>